<dbReference type="PANTHER" id="PTHR12110">
    <property type="entry name" value="HYDROXYPYRUVATE ISOMERASE"/>
    <property type="match status" value="1"/>
</dbReference>
<dbReference type="PANTHER" id="PTHR12110:SF41">
    <property type="entry name" value="INOSOSE DEHYDRATASE"/>
    <property type="match status" value="1"/>
</dbReference>
<dbReference type="Proteomes" id="UP000677305">
    <property type="component" value="Chromosome"/>
</dbReference>
<dbReference type="EMBL" id="CP058561">
    <property type="protein sequence ID" value="QUH27671.1"/>
    <property type="molecule type" value="Genomic_DNA"/>
</dbReference>
<dbReference type="KEGG" id="vgu:HYG85_01565"/>
<dbReference type="InterPro" id="IPR013022">
    <property type="entry name" value="Xyl_isomerase-like_TIM-brl"/>
</dbReference>
<dbReference type="Gene3D" id="3.20.20.150">
    <property type="entry name" value="Divalent-metal-dependent TIM barrel enzymes"/>
    <property type="match status" value="1"/>
</dbReference>
<feature type="domain" description="Xylose isomerase-like TIM barrel" evidence="1">
    <location>
        <begin position="21"/>
        <end position="258"/>
    </location>
</feature>
<sequence>MIKLGLCAWMLPMEEEETFSFAGELGFDGIAIDLKYNNGSLHLIDKDKQRRYLELAKENNIAIATFALNTLCDHDHGMSKKEDHQIVFDIIDQAIMIAENMGVKTFQFPSFIASDITNEEEFDNTVICLRYACEKAKGKGIKIGWENTMDKDNNKLMVEKVNCENFFIYYDTQNPVSFSNLDNVQLAKDLLSSIKEIHAKDSLDDPEAELYIWEGTTNFKEVMEVFRDSNYSGWIIIESNYKAFKNYVDIIKKDKEFIFDLFDR</sequence>
<dbReference type="AlphaFoldDB" id="A0A8J8SAU8"/>
<name>A0A8J8SAU8_9FIRM</name>
<gene>
    <name evidence="2" type="ORF">HYG85_01565</name>
</gene>
<protein>
    <submittedName>
        <fullName evidence="2">Sugar phosphate isomerase/epimerase</fullName>
    </submittedName>
</protein>
<organism evidence="2 3">
    <name type="scientific">Vallitalea guaymasensis</name>
    <dbReference type="NCBI Taxonomy" id="1185412"/>
    <lineage>
        <taxon>Bacteria</taxon>
        <taxon>Bacillati</taxon>
        <taxon>Bacillota</taxon>
        <taxon>Clostridia</taxon>
        <taxon>Lachnospirales</taxon>
        <taxon>Vallitaleaceae</taxon>
        <taxon>Vallitalea</taxon>
    </lineage>
</organism>
<reference evidence="2 3" key="1">
    <citation type="submission" date="2020-07" db="EMBL/GenBank/DDBJ databases">
        <title>Vallitalea guaymasensis genome.</title>
        <authorList>
            <person name="Postec A."/>
        </authorList>
    </citation>
    <scope>NUCLEOTIDE SEQUENCE [LARGE SCALE GENOMIC DNA]</scope>
    <source>
        <strain evidence="2 3">Ra1766G1</strain>
    </source>
</reference>
<evidence type="ECO:0000259" key="1">
    <source>
        <dbReference type="Pfam" id="PF01261"/>
    </source>
</evidence>
<evidence type="ECO:0000313" key="2">
    <source>
        <dbReference type="EMBL" id="QUH27671.1"/>
    </source>
</evidence>
<evidence type="ECO:0000313" key="3">
    <source>
        <dbReference type="Proteomes" id="UP000677305"/>
    </source>
</evidence>
<proteinExistence type="predicted"/>
<accession>A0A8J8SAU8</accession>
<keyword evidence="3" id="KW-1185">Reference proteome</keyword>
<dbReference type="InterPro" id="IPR036237">
    <property type="entry name" value="Xyl_isomerase-like_sf"/>
</dbReference>
<dbReference type="RefSeq" id="WP_212691996.1">
    <property type="nucleotide sequence ID" value="NZ_CP058561.1"/>
</dbReference>
<dbReference type="SUPFAM" id="SSF51658">
    <property type="entry name" value="Xylose isomerase-like"/>
    <property type="match status" value="1"/>
</dbReference>
<keyword evidence="2" id="KW-0413">Isomerase</keyword>
<dbReference type="Pfam" id="PF01261">
    <property type="entry name" value="AP_endonuc_2"/>
    <property type="match status" value="1"/>
</dbReference>
<dbReference type="GO" id="GO:0016853">
    <property type="term" value="F:isomerase activity"/>
    <property type="evidence" value="ECO:0007669"/>
    <property type="project" value="UniProtKB-KW"/>
</dbReference>
<dbReference type="InterPro" id="IPR050312">
    <property type="entry name" value="IolE/XylAMocC-like"/>
</dbReference>